<comment type="pathway">
    <text evidence="1">Amino-acid biosynthesis; L-asparagine biosynthesis; L-asparagine from L-aspartate (L-Gln route): step 1/1.</text>
</comment>
<dbReference type="Gene3D" id="3.40.50.620">
    <property type="entry name" value="HUPs"/>
    <property type="match status" value="1"/>
</dbReference>
<dbReference type="SUPFAM" id="SSF52402">
    <property type="entry name" value="Adenine nucleotide alpha hydrolases-like"/>
    <property type="match status" value="1"/>
</dbReference>
<dbReference type="InterPro" id="IPR017932">
    <property type="entry name" value="GATase_2_dom"/>
</dbReference>
<evidence type="ECO:0000256" key="4">
    <source>
        <dbReference type="ARBA" id="ARBA00022741"/>
    </source>
</evidence>
<evidence type="ECO:0000313" key="10">
    <source>
        <dbReference type="EMBL" id="MCT7976480.1"/>
    </source>
</evidence>
<keyword evidence="10" id="KW-0436">Ligase</keyword>
<dbReference type="InterPro" id="IPR033738">
    <property type="entry name" value="AsnB_N"/>
</dbReference>
<dbReference type="RefSeq" id="WP_261234307.1">
    <property type="nucleotide sequence ID" value="NZ_JAMXFA010000002.1"/>
</dbReference>
<evidence type="ECO:0000259" key="9">
    <source>
        <dbReference type="PROSITE" id="PS51278"/>
    </source>
</evidence>
<dbReference type="PIRSF" id="PIRSF001589">
    <property type="entry name" value="Asn_synthetase_glu-h"/>
    <property type="match status" value="1"/>
</dbReference>
<dbReference type="EC" id="6.3.5.4" evidence="3"/>
<comment type="similarity">
    <text evidence="2">Belongs to the asparagine synthetase family.</text>
</comment>
<evidence type="ECO:0000256" key="8">
    <source>
        <dbReference type="ARBA" id="ARBA00048741"/>
    </source>
</evidence>
<dbReference type="GO" id="GO:0004066">
    <property type="term" value="F:asparagine synthase (glutamine-hydrolyzing) activity"/>
    <property type="evidence" value="ECO:0007669"/>
    <property type="project" value="UniProtKB-EC"/>
</dbReference>
<protein>
    <recommendedName>
        <fullName evidence="3">asparagine synthase (glutamine-hydrolyzing)</fullName>
        <ecNumber evidence="3">6.3.5.4</ecNumber>
    </recommendedName>
</protein>
<feature type="domain" description="Glutamine amidotransferase type-2" evidence="9">
    <location>
        <begin position="2"/>
        <end position="218"/>
    </location>
</feature>
<gene>
    <name evidence="10" type="primary">asnB</name>
    <name evidence="10" type="ORF">NG792_01920</name>
</gene>
<evidence type="ECO:0000256" key="2">
    <source>
        <dbReference type="ARBA" id="ARBA00005752"/>
    </source>
</evidence>
<organism evidence="10 11">
    <name type="scientific">Laspinema olomoucense D3b</name>
    <dbReference type="NCBI Taxonomy" id="2953688"/>
    <lineage>
        <taxon>Bacteria</taxon>
        <taxon>Bacillati</taxon>
        <taxon>Cyanobacteriota</taxon>
        <taxon>Cyanophyceae</taxon>
        <taxon>Oscillatoriophycideae</taxon>
        <taxon>Oscillatoriales</taxon>
        <taxon>Laspinemataceae</taxon>
        <taxon>Laspinema</taxon>
        <taxon>Laspinema olomoucense</taxon>
    </lineage>
</organism>
<dbReference type="InterPro" id="IPR006426">
    <property type="entry name" value="Asn_synth_AEB"/>
</dbReference>
<evidence type="ECO:0000313" key="11">
    <source>
        <dbReference type="Proteomes" id="UP001525961"/>
    </source>
</evidence>
<comment type="catalytic activity">
    <reaction evidence="8">
        <text>L-aspartate + L-glutamine + ATP + H2O = L-asparagine + L-glutamate + AMP + diphosphate + H(+)</text>
        <dbReference type="Rhea" id="RHEA:12228"/>
        <dbReference type="ChEBI" id="CHEBI:15377"/>
        <dbReference type="ChEBI" id="CHEBI:15378"/>
        <dbReference type="ChEBI" id="CHEBI:29985"/>
        <dbReference type="ChEBI" id="CHEBI:29991"/>
        <dbReference type="ChEBI" id="CHEBI:30616"/>
        <dbReference type="ChEBI" id="CHEBI:33019"/>
        <dbReference type="ChEBI" id="CHEBI:58048"/>
        <dbReference type="ChEBI" id="CHEBI:58359"/>
        <dbReference type="ChEBI" id="CHEBI:456215"/>
        <dbReference type="EC" id="6.3.5.4"/>
    </reaction>
</comment>
<dbReference type="Proteomes" id="UP001525961">
    <property type="component" value="Unassembled WGS sequence"/>
</dbReference>
<evidence type="ECO:0000256" key="6">
    <source>
        <dbReference type="ARBA" id="ARBA00022888"/>
    </source>
</evidence>
<dbReference type="InterPro" id="IPR001962">
    <property type="entry name" value="Asn_synthase"/>
</dbReference>
<evidence type="ECO:0000256" key="5">
    <source>
        <dbReference type="ARBA" id="ARBA00022840"/>
    </source>
</evidence>
<dbReference type="NCBIfam" id="TIGR01536">
    <property type="entry name" value="asn_synth_AEB"/>
    <property type="match status" value="1"/>
</dbReference>
<dbReference type="CDD" id="cd01991">
    <property type="entry name" value="Asn_synthase_B_C"/>
    <property type="match status" value="1"/>
</dbReference>
<keyword evidence="6" id="KW-0061">Asparagine biosynthesis</keyword>
<name>A0ABT2N1C1_9CYAN</name>
<keyword evidence="4" id="KW-0547">Nucleotide-binding</keyword>
<dbReference type="Gene3D" id="3.60.20.10">
    <property type="entry name" value="Glutamine Phosphoribosylpyrophosphate, subunit 1, domain 1"/>
    <property type="match status" value="1"/>
</dbReference>
<comment type="caution">
    <text evidence="10">The sequence shown here is derived from an EMBL/GenBank/DDBJ whole genome shotgun (WGS) entry which is preliminary data.</text>
</comment>
<dbReference type="InterPro" id="IPR051786">
    <property type="entry name" value="ASN_synthetase/amidase"/>
</dbReference>
<evidence type="ECO:0000256" key="1">
    <source>
        <dbReference type="ARBA" id="ARBA00005187"/>
    </source>
</evidence>
<sequence length="659" mass="75181">MCGICGWLDRSVSNPIESRSVLERMNNRLLHRGPDSGGIWVDETAGIALGHRRLAIVDLSPEGHQPMMSANDRYVISFNGEIYNFLELRRELENLGHRFRGGSDTEVMLAAFSEWGIEPAVKRFNGMFAFALWDRQERVLHLGRDRLGEKPLYYGWVNGSFLFASELKALKAHPKFSAEIDRDALALYLRFCYIPAPYSIYQGIYKLPPACLLTVRSPETHAEPIPYWSAKSTAISGISQPFLGSETEAIHQLDALLRDAVSLRMMADVPLGAFLSGGIDSSTLVALMQAQSTQPIKTFTIGTHEKIYNEADHAKAIAQHLGTDHTELYVTAEDALAVIPKLPTLYDEPFSDSSQIPTFLISQLTRKQVTVSLSGDGGDELFAGYNRHLWGRRFWQKLGWIPPMARQMAAGAITQLSPETWDAIFQKSDRFIPHKFKLRQPGDKLQKLAEVLAIHNPQSLYKRLVSNCKNPETVVLGSTEPPTVLSDSKIWHEFSDLTECMMYLDAVTYLPDDILAKVDRASMGVSLEARVPYLDHRVVEFAWQIPLRMKIRNGMGKWLLRQVLDQYVPAGLMERPKMGFAVPIERWLRGELRDWAEALLDERRLRQEGFFNPQPIREKWEEHLSGRHDWKYYLWDILMFQSWLEQQNNSKNLLSQVHQ</sequence>
<dbReference type="PANTHER" id="PTHR43284:SF1">
    <property type="entry name" value="ASPARAGINE SYNTHETASE"/>
    <property type="match status" value="1"/>
</dbReference>
<dbReference type="PANTHER" id="PTHR43284">
    <property type="entry name" value="ASPARAGINE SYNTHETASE (GLUTAMINE-HYDROLYZING)"/>
    <property type="match status" value="1"/>
</dbReference>
<dbReference type="Pfam" id="PF00733">
    <property type="entry name" value="Asn_synthase"/>
    <property type="match status" value="1"/>
</dbReference>
<dbReference type="Pfam" id="PF13537">
    <property type="entry name" value="GATase_7"/>
    <property type="match status" value="1"/>
</dbReference>
<dbReference type="EMBL" id="JAMXFA010000002">
    <property type="protein sequence ID" value="MCT7976480.1"/>
    <property type="molecule type" value="Genomic_DNA"/>
</dbReference>
<reference evidence="10 11" key="1">
    <citation type="journal article" date="2022" name="Front. Microbiol.">
        <title>High genomic differentiation and limited gene flow indicate recent cryptic speciation within the genus Laspinema (cyanobacteria).</title>
        <authorList>
            <person name="Stanojkovic A."/>
            <person name="Skoupy S."/>
            <person name="Skaloud P."/>
            <person name="Dvorak P."/>
        </authorList>
    </citation>
    <scope>NUCLEOTIDE SEQUENCE [LARGE SCALE GENOMIC DNA]</scope>
    <source>
        <strain evidence="10 11">D3b</strain>
    </source>
</reference>
<keyword evidence="5" id="KW-0067">ATP-binding</keyword>
<proteinExistence type="inferred from homology"/>
<keyword evidence="7" id="KW-0315">Glutamine amidotransferase</keyword>
<evidence type="ECO:0000256" key="7">
    <source>
        <dbReference type="ARBA" id="ARBA00022962"/>
    </source>
</evidence>
<dbReference type="InterPro" id="IPR014729">
    <property type="entry name" value="Rossmann-like_a/b/a_fold"/>
</dbReference>
<keyword evidence="11" id="KW-1185">Reference proteome</keyword>
<accession>A0ABT2N1C1</accession>
<dbReference type="CDD" id="cd00712">
    <property type="entry name" value="AsnB"/>
    <property type="match status" value="1"/>
</dbReference>
<dbReference type="InterPro" id="IPR029055">
    <property type="entry name" value="Ntn_hydrolases_N"/>
</dbReference>
<keyword evidence="6" id="KW-0028">Amino-acid biosynthesis</keyword>
<dbReference type="PROSITE" id="PS51278">
    <property type="entry name" value="GATASE_TYPE_2"/>
    <property type="match status" value="1"/>
</dbReference>
<evidence type="ECO:0000256" key="3">
    <source>
        <dbReference type="ARBA" id="ARBA00012737"/>
    </source>
</evidence>
<dbReference type="SUPFAM" id="SSF56235">
    <property type="entry name" value="N-terminal nucleophile aminohydrolases (Ntn hydrolases)"/>
    <property type="match status" value="1"/>
</dbReference>